<proteinExistence type="predicted"/>
<gene>
    <name evidence="3" type="ORF">EC912_101785</name>
</gene>
<dbReference type="Proteomes" id="UP000295645">
    <property type="component" value="Unassembled WGS sequence"/>
</dbReference>
<keyword evidence="2" id="KW-0812">Transmembrane</keyword>
<dbReference type="AlphaFoldDB" id="A0A4R3Z0N0"/>
<feature type="transmembrane region" description="Helical" evidence="2">
    <location>
        <begin position="62"/>
        <end position="85"/>
    </location>
</feature>
<evidence type="ECO:0000256" key="2">
    <source>
        <dbReference type="SAM" id="Phobius"/>
    </source>
</evidence>
<evidence type="ECO:0000313" key="4">
    <source>
        <dbReference type="Proteomes" id="UP000295645"/>
    </source>
</evidence>
<dbReference type="InterPro" id="IPR021738">
    <property type="entry name" value="DUF3309"/>
</dbReference>
<feature type="transmembrane region" description="Helical" evidence="2">
    <location>
        <begin position="37"/>
        <end position="56"/>
    </location>
</feature>
<sequence length="86" mass="9220">MLYTSRTGGRPARSLSPPPANWAGDFSQTTKDTTMSLSFLLIIVLVLLLIGASPSWGYSRSWGYRPVGGLGIVLIVVIVLLLMGVI</sequence>
<name>A0A4R3Z0N0_9GAMM</name>
<reference evidence="3 4" key="1">
    <citation type="submission" date="2019-03" db="EMBL/GenBank/DDBJ databases">
        <title>Above-ground endophytic microbial communities from plants in different locations in the United States.</title>
        <authorList>
            <person name="Frank C."/>
        </authorList>
    </citation>
    <scope>NUCLEOTIDE SEQUENCE [LARGE SCALE GENOMIC DNA]</scope>
    <source>
        <strain evidence="3 4">LP_13_YM</strain>
    </source>
</reference>
<dbReference type="Pfam" id="PF11752">
    <property type="entry name" value="DUF3309"/>
    <property type="match status" value="1"/>
</dbReference>
<protein>
    <submittedName>
        <fullName evidence="3">Uncharacterized protein DUF3309</fullName>
    </submittedName>
</protein>
<feature type="region of interest" description="Disordered" evidence="1">
    <location>
        <begin position="1"/>
        <end position="20"/>
    </location>
</feature>
<keyword evidence="4" id="KW-1185">Reference proteome</keyword>
<comment type="caution">
    <text evidence="3">The sequence shown here is derived from an EMBL/GenBank/DDBJ whole genome shotgun (WGS) entry which is preliminary data.</text>
</comment>
<accession>A0A4R3Z0N0</accession>
<keyword evidence="2" id="KW-1133">Transmembrane helix</keyword>
<dbReference type="EMBL" id="SMCS01000001">
    <property type="protein sequence ID" value="TCV97768.1"/>
    <property type="molecule type" value="Genomic_DNA"/>
</dbReference>
<evidence type="ECO:0000313" key="3">
    <source>
        <dbReference type="EMBL" id="TCV97768.1"/>
    </source>
</evidence>
<keyword evidence="2" id="KW-0472">Membrane</keyword>
<evidence type="ECO:0000256" key="1">
    <source>
        <dbReference type="SAM" id="MobiDB-lite"/>
    </source>
</evidence>
<organism evidence="3 4">
    <name type="scientific">Luteibacter rhizovicinus</name>
    <dbReference type="NCBI Taxonomy" id="242606"/>
    <lineage>
        <taxon>Bacteria</taxon>
        <taxon>Pseudomonadati</taxon>
        <taxon>Pseudomonadota</taxon>
        <taxon>Gammaproteobacteria</taxon>
        <taxon>Lysobacterales</taxon>
        <taxon>Rhodanobacteraceae</taxon>
        <taxon>Luteibacter</taxon>
    </lineage>
</organism>